<reference evidence="2" key="1">
    <citation type="submission" date="2022-10" db="EMBL/GenBank/DDBJ databases">
        <title>The complete genomes of actinobacterial strains from the NBC collection.</title>
        <authorList>
            <person name="Joergensen T.S."/>
            <person name="Alvarez Arevalo M."/>
            <person name="Sterndorff E.B."/>
            <person name="Faurdal D."/>
            <person name="Vuksanovic O."/>
            <person name="Mourched A.-S."/>
            <person name="Charusanti P."/>
            <person name="Shaw S."/>
            <person name="Blin K."/>
            <person name="Weber T."/>
        </authorList>
    </citation>
    <scope>NUCLEOTIDE SEQUENCE</scope>
    <source>
        <strain evidence="2">NBC_00248</strain>
    </source>
</reference>
<dbReference type="EMBL" id="CP108090">
    <property type="protein sequence ID" value="WUQ12965.1"/>
    <property type="molecule type" value="Genomic_DNA"/>
</dbReference>
<protein>
    <submittedName>
        <fullName evidence="2">Uncharacterized protein</fullName>
    </submittedName>
</protein>
<evidence type="ECO:0000256" key="1">
    <source>
        <dbReference type="SAM" id="MobiDB-lite"/>
    </source>
</evidence>
<evidence type="ECO:0000313" key="3">
    <source>
        <dbReference type="Proteomes" id="UP001432039"/>
    </source>
</evidence>
<evidence type="ECO:0000313" key="2">
    <source>
        <dbReference type="EMBL" id="WUQ12965.1"/>
    </source>
</evidence>
<feature type="region of interest" description="Disordered" evidence="1">
    <location>
        <begin position="196"/>
        <end position="220"/>
    </location>
</feature>
<accession>A0ABZ1TAU1</accession>
<dbReference type="Proteomes" id="UP001432039">
    <property type="component" value="Chromosome"/>
</dbReference>
<keyword evidence="3" id="KW-1185">Reference proteome</keyword>
<dbReference type="RefSeq" id="WP_328962068.1">
    <property type="nucleotide sequence ID" value="NZ_CP108090.1"/>
</dbReference>
<proteinExistence type="predicted"/>
<feature type="compositionally biased region" description="Pro residues" evidence="1">
    <location>
        <begin position="201"/>
        <end position="212"/>
    </location>
</feature>
<organism evidence="2 3">
    <name type="scientific">Streptomyces virginiae</name>
    <name type="common">Streptomyces cinnamonensis</name>
    <dbReference type="NCBI Taxonomy" id="1961"/>
    <lineage>
        <taxon>Bacteria</taxon>
        <taxon>Bacillati</taxon>
        <taxon>Actinomycetota</taxon>
        <taxon>Actinomycetes</taxon>
        <taxon>Kitasatosporales</taxon>
        <taxon>Streptomycetaceae</taxon>
        <taxon>Streptomyces</taxon>
    </lineage>
</organism>
<name>A0ABZ1TAU1_STRVG</name>
<gene>
    <name evidence="2" type="ORF">OG517_16820</name>
</gene>
<sequence>MTQPQPLFRHLLLVDTERYSDRDDVQQAYLRRMLFGIVDRVLLSAGADQSLRRRADRGDAVMELIDPAVPLTDVLRALLRDAPAELRAVNRLAAGSAQIRLRAVLATGYIHIDEFDGWVGTDLNQACRLLDGGPLRAALRERPDDYALCVSESVHTGIVAHGHLGIPSDEFHRITVPSKNGPLHAWLHGPLPVATPTAAPSVPPSAPQPTVPQSPSASPIGLDFRGTNNGIVANRVEGGITFGDRGGRP</sequence>